<dbReference type="Pfam" id="PF01248">
    <property type="entry name" value="Ribosomal_L7Ae"/>
    <property type="match status" value="1"/>
</dbReference>
<dbReference type="InterPro" id="IPR029064">
    <property type="entry name" value="Ribosomal_eL30-like_sf"/>
</dbReference>
<sequence>MTTKSLTIEVEIRKAIKAKKILFGKKQTEKALKVGKAKLVILSRDCFYRDSVENYAKLANAEIVNFDGGPYKLGAVCERQHAINALVLLK</sequence>
<accession>A0A832XJL0</accession>
<evidence type="ECO:0000313" key="5">
    <source>
        <dbReference type="Proteomes" id="UP000646946"/>
    </source>
</evidence>
<keyword evidence="5" id="KW-1185">Reference proteome</keyword>
<dbReference type="GO" id="GO:0005840">
    <property type="term" value="C:ribosome"/>
    <property type="evidence" value="ECO:0007669"/>
    <property type="project" value="UniProtKB-KW"/>
</dbReference>
<reference evidence="4 5" key="1">
    <citation type="journal article" name="Nat. Commun.">
        <title>Undinarchaeota illuminate DPANN phylogeny and the impact of gene transfer on archaeal evolution.</title>
        <authorList>
            <person name="Dombrowski N."/>
            <person name="Williams T.A."/>
            <person name="Sun J."/>
            <person name="Woodcroft B.J."/>
            <person name="Lee J.H."/>
            <person name="Minh B.Q."/>
            <person name="Rinke C."/>
            <person name="Spang A."/>
        </authorList>
    </citation>
    <scope>NUCLEOTIDE SEQUENCE [LARGE SCALE GENOMIC DNA]</scope>
    <source>
        <strain evidence="4">MAG_bin1129</strain>
    </source>
</reference>
<proteinExistence type="predicted"/>
<dbReference type="Gene3D" id="3.30.1330.30">
    <property type="match status" value="1"/>
</dbReference>
<feature type="domain" description="Ribosomal protein eL8/eL30/eS12/Gadd45" evidence="3">
    <location>
        <begin position="8"/>
        <end position="86"/>
    </location>
</feature>
<dbReference type="SUPFAM" id="SSF55315">
    <property type="entry name" value="L30e-like"/>
    <property type="match status" value="1"/>
</dbReference>
<organism evidence="4 5">
    <name type="scientific">Candidatus Naiadarchaeum limnaeum</name>
    <dbReference type="NCBI Taxonomy" id="2756139"/>
    <lineage>
        <taxon>Archaea</taxon>
        <taxon>Candidatus Undinarchaeota</taxon>
        <taxon>Candidatus Undinarchaeia</taxon>
        <taxon>Candidatus Naiadarchaeales</taxon>
        <taxon>Candidatus Naiadarchaeaceae</taxon>
        <taxon>Candidatus Naiadarchaeum</taxon>
    </lineage>
</organism>
<evidence type="ECO:0000313" key="4">
    <source>
        <dbReference type="EMBL" id="HIK00757.1"/>
    </source>
</evidence>
<dbReference type="AlphaFoldDB" id="A0A832XJL0"/>
<evidence type="ECO:0000256" key="1">
    <source>
        <dbReference type="ARBA" id="ARBA00022980"/>
    </source>
</evidence>
<dbReference type="PANTHER" id="PTHR11449">
    <property type="entry name" value="RIBOSOMAL PROTEIN L30"/>
    <property type="match status" value="1"/>
</dbReference>
<protein>
    <submittedName>
        <fullName evidence="4">Ribosomal L7Ae/L30e/S12e/Gadd45 family protein</fullName>
    </submittedName>
</protein>
<keyword evidence="2" id="KW-0687">Ribonucleoprotein</keyword>
<dbReference type="GO" id="GO:0003723">
    <property type="term" value="F:RNA binding"/>
    <property type="evidence" value="ECO:0007669"/>
    <property type="project" value="InterPro"/>
</dbReference>
<keyword evidence="1" id="KW-0689">Ribosomal protein</keyword>
<gene>
    <name evidence="4" type="ORF">H1016_04440</name>
</gene>
<dbReference type="InterPro" id="IPR039109">
    <property type="entry name" value="Ribosomal_eL30-like"/>
</dbReference>
<name>A0A832XJL0_9ARCH</name>
<dbReference type="Proteomes" id="UP000646946">
    <property type="component" value="Unassembled WGS sequence"/>
</dbReference>
<comment type="caution">
    <text evidence="4">The sequence shown here is derived from an EMBL/GenBank/DDBJ whole genome shotgun (WGS) entry which is preliminary data.</text>
</comment>
<dbReference type="EMBL" id="DVAB01000037">
    <property type="protein sequence ID" value="HIK00757.1"/>
    <property type="molecule type" value="Genomic_DNA"/>
</dbReference>
<evidence type="ECO:0000256" key="2">
    <source>
        <dbReference type="ARBA" id="ARBA00023274"/>
    </source>
</evidence>
<evidence type="ECO:0000259" key="3">
    <source>
        <dbReference type="Pfam" id="PF01248"/>
    </source>
</evidence>
<dbReference type="GO" id="GO:1990904">
    <property type="term" value="C:ribonucleoprotein complex"/>
    <property type="evidence" value="ECO:0007669"/>
    <property type="project" value="UniProtKB-KW"/>
</dbReference>
<dbReference type="InterPro" id="IPR004038">
    <property type="entry name" value="Ribosomal_eL8/eL30/eS12/Gad45"/>
</dbReference>